<keyword evidence="1" id="KW-1133">Transmembrane helix</keyword>
<feature type="transmembrane region" description="Helical" evidence="1">
    <location>
        <begin position="12"/>
        <end position="29"/>
    </location>
</feature>
<keyword evidence="1" id="KW-0812">Transmembrane</keyword>
<feature type="transmembrane region" description="Helical" evidence="1">
    <location>
        <begin position="41"/>
        <end position="58"/>
    </location>
</feature>
<accession>A0A382UKV1</accession>
<protein>
    <submittedName>
        <fullName evidence="2">Uncharacterized protein</fullName>
    </submittedName>
</protein>
<sequence>MEYKEREKTSLSWRIPAGMFLMSSAALMYEVSLSRLLAIQIWHHYAFLIISGAMLGYGT</sequence>
<dbReference type="EMBL" id="UINC01144899">
    <property type="protein sequence ID" value="SVD34707.1"/>
    <property type="molecule type" value="Genomic_DNA"/>
</dbReference>
<reference evidence="2" key="1">
    <citation type="submission" date="2018-05" db="EMBL/GenBank/DDBJ databases">
        <authorList>
            <person name="Lanie J.A."/>
            <person name="Ng W.-L."/>
            <person name="Kazmierczak K.M."/>
            <person name="Andrzejewski T.M."/>
            <person name="Davidsen T.M."/>
            <person name="Wayne K.J."/>
            <person name="Tettelin H."/>
            <person name="Glass J.I."/>
            <person name="Rusch D."/>
            <person name="Podicherti R."/>
            <person name="Tsui H.-C.T."/>
            <person name="Winkler M.E."/>
        </authorList>
    </citation>
    <scope>NUCLEOTIDE SEQUENCE</scope>
</reference>
<feature type="non-terminal residue" evidence="2">
    <location>
        <position position="59"/>
    </location>
</feature>
<dbReference type="AlphaFoldDB" id="A0A382UKV1"/>
<keyword evidence="1" id="KW-0472">Membrane</keyword>
<evidence type="ECO:0000256" key="1">
    <source>
        <dbReference type="SAM" id="Phobius"/>
    </source>
</evidence>
<proteinExistence type="predicted"/>
<organism evidence="2">
    <name type="scientific">marine metagenome</name>
    <dbReference type="NCBI Taxonomy" id="408172"/>
    <lineage>
        <taxon>unclassified sequences</taxon>
        <taxon>metagenomes</taxon>
        <taxon>ecological metagenomes</taxon>
    </lineage>
</organism>
<name>A0A382UKV1_9ZZZZ</name>
<evidence type="ECO:0000313" key="2">
    <source>
        <dbReference type="EMBL" id="SVD34707.1"/>
    </source>
</evidence>
<gene>
    <name evidence="2" type="ORF">METZ01_LOCUS387561</name>
</gene>